<evidence type="ECO:0000313" key="2">
    <source>
        <dbReference type="Proteomes" id="UP001054945"/>
    </source>
</evidence>
<proteinExistence type="predicted"/>
<name>A0AAV4T420_CAEEX</name>
<gene>
    <name evidence="1" type="ORF">CEXT_202161</name>
</gene>
<protein>
    <submittedName>
        <fullName evidence="1">Uncharacterized protein</fullName>
    </submittedName>
</protein>
<comment type="caution">
    <text evidence="1">The sequence shown here is derived from an EMBL/GenBank/DDBJ whole genome shotgun (WGS) entry which is preliminary data.</text>
</comment>
<dbReference type="AlphaFoldDB" id="A0AAV4T420"/>
<sequence>MTSHLQMIITVLPIKGPFFTDIGAYLEHLPLSLSSPTPISGEIVFVAARRASWRTAIIITRVRKLHFKGSTFRIVRKSVIQLKTQCMDLITRIYAYKNKVKKDTAEQMRGTPAVGGFGSRRKKWGEEIKSRVHTKGALNEEINGCSEIRGVFLSHTG</sequence>
<dbReference type="Proteomes" id="UP001054945">
    <property type="component" value="Unassembled WGS sequence"/>
</dbReference>
<keyword evidence="2" id="KW-1185">Reference proteome</keyword>
<reference evidence="1 2" key="1">
    <citation type="submission" date="2021-06" db="EMBL/GenBank/DDBJ databases">
        <title>Caerostris extrusa draft genome.</title>
        <authorList>
            <person name="Kono N."/>
            <person name="Arakawa K."/>
        </authorList>
    </citation>
    <scope>NUCLEOTIDE SEQUENCE [LARGE SCALE GENOMIC DNA]</scope>
</reference>
<accession>A0AAV4T420</accession>
<evidence type="ECO:0000313" key="1">
    <source>
        <dbReference type="EMBL" id="GIY40282.1"/>
    </source>
</evidence>
<organism evidence="1 2">
    <name type="scientific">Caerostris extrusa</name>
    <name type="common">Bark spider</name>
    <name type="synonym">Caerostris bankana</name>
    <dbReference type="NCBI Taxonomy" id="172846"/>
    <lineage>
        <taxon>Eukaryota</taxon>
        <taxon>Metazoa</taxon>
        <taxon>Ecdysozoa</taxon>
        <taxon>Arthropoda</taxon>
        <taxon>Chelicerata</taxon>
        <taxon>Arachnida</taxon>
        <taxon>Araneae</taxon>
        <taxon>Araneomorphae</taxon>
        <taxon>Entelegynae</taxon>
        <taxon>Araneoidea</taxon>
        <taxon>Araneidae</taxon>
        <taxon>Caerostris</taxon>
    </lineage>
</organism>
<dbReference type="EMBL" id="BPLR01010593">
    <property type="protein sequence ID" value="GIY40282.1"/>
    <property type="molecule type" value="Genomic_DNA"/>
</dbReference>